<reference evidence="3" key="1">
    <citation type="submission" date="2022-11" db="UniProtKB">
        <authorList>
            <consortium name="WormBaseParasite"/>
        </authorList>
    </citation>
    <scope>IDENTIFICATION</scope>
</reference>
<evidence type="ECO:0000256" key="1">
    <source>
        <dbReference type="SAM" id="MobiDB-lite"/>
    </source>
</evidence>
<dbReference type="Proteomes" id="UP000887574">
    <property type="component" value="Unplaced"/>
</dbReference>
<dbReference type="WBParaSite" id="jg6966">
    <property type="protein sequence ID" value="jg6966"/>
    <property type="gene ID" value="jg6966"/>
</dbReference>
<accession>A0A915EKR8</accession>
<proteinExistence type="predicted"/>
<evidence type="ECO:0000313" key="3">
    <source>
        <dbReference type="WBParaSite" id="jg6966"/>
    </source>
</evidence>
<dbReference type="AlphaFoldDB" id="A0A915EKR8"/>
<feature type="region of interest" description="Disordered" evidence="1">
    <location>
        <begin position="140"/>
        <end position="166"/>
    </location>
</feature>
<keyword evidence="2" id="KW-1185">Reference proteome</keyword>
<sequence>MNMKFFRGYTELEEMVLQEGKKLIDVAAKYLKLFKFPDSEAPNILEMRARRSLLAHHYNWVNGEISQENYETTALQSMEKSAYVHRFFLDFLCIKGLHKNALMFAVELGGNLETFPKKLKEYCIINPQAVKWAEEDVKRKQEAKRKQQEEDEQKQCQLDDSTPIIW</sequence>
<organism evidence="2 3">
    <name type="scientific">Ditylenchus dipsaci</name>
    <dbReference type="NCBI Taxonomy" id="166011"/>
    <lineage>
        <taxon>Eukaryota</taxon>
        <taxon>Metazoa</taxon>
        <taxon>Ecdysozoa</taxon>
        <taxon>Nematoda</taxon>
        <taxon>Chromadorea</taxon>
        <taxon>Rhabditida</taxon>
        <taxon>Tylenchina</taxon>
        <taxon>Tylenchomorpha</taxon>
        <taxon>Sphaerularioidea</taxon>
        <taxon>Anguinidae</taxon>
        <taxon>Anguininae</taxon>
        <taxon>Ditylenchus</taxon>
    </lineage>
</organism>
<name>A0A915EKR8_9BILA</name>
<protein>
    <submittedName>
        <fullName evidence="3">Uncharacterized protein</fullName>
    </submittedName>
</protein>
<evidence type="ECO:0000313" key="2">
    <source>
        <dbReference type="Proteomes" id="UP000887574"/>
    </source>
</evidence>